<dbReference type="GO" id="GO:0005737">
    <property type="term" value="C:cytoplasm"/>
    <property type="evidence" value="ECO:0007669"/>
    <property type="project" value="TreeGrafter"/>
</dbReference>
<evidence type="ECO:0000256" key="15">
    <source>
        <dbReference type="ARBA" id="ARBA00022909"/>
    </source>
</evidence>
<dbReference type="RefSeq" id="WP_009151673.1">
    <property type="nucleotide sequence ID" value="NZ_CP121471.1"/>
</dbReference>
<keyword evidence="12 23" id="KW-0547">Nucleotide-binding</keyword>
<evidence type="ECO:0000256" key="3">
    <source>
        <dbReference type="ARBA" id="ARBA00004799"/>
    </source>
</evidence>
<keyword evidence="10 23" id="KW-0436">Ligase</keyword>
<dbReference type="Proteomes" id="UP000002964">
    <property type="component" value="Unassembled WGS sequence"/>
</dbReference>
<protein>
    <recommendedName>
        <fullName evidence="9">Dihydrofolate synthase/folylpolyglutamate synthase</fullName>
        <ecNumber evidence="7">6.3.2.12</ecNumber>
        <ecNumber evidence="8">6.3.2.17</ecNumber>
    </recommendedName>
    <alternativeName>
        <fullName evidence="18">Folylpoly-gamma-glutamate synthetase-dihydrofolate synthetase</fullName>
    </alternativeName>
    <alternativeName>
        <fullName evidence="16">Folylpolyglutamate synthetase</fullName>
    </alternativeName>
    <alternativeName>
        <fullName evidence="17">Tetrahydrofolylpolyglutamate synthase</fullName>
    </alternativeName>
</protein>
<dbReference type="PIRSF" id="PIRSF001563">
    <property type="entry name" value="Folylpolyglu_synth"/>
    <property type="match status" value="1"/>
</dbReference>
<keyword evidence="14" id="KW-0460">Magnesium</keyword>
<accession>H8Z8N9</accession>
<dbReference type="STRING" id="631362.Thi970DRAFT_04966"/>
<dbReference type="Pfam" id="PF02875">
    <property type="entry name" value="Mur_ligase_C"/>
    <property type="match status" value="1"/>
</dbReference>
<evidence type="ECO:0000256" key="17">
    <source>
        <dbReference type="ARBA" id="ARBA00030592"/>
    </source>
</evidence>
<dbReference type="Gene3D" id="3.90.190.20">
    <property type="entry name" value="Mur ligase, C-terminal domain"/>
    <property type="match status" value="1"/>
</dbReference>
<evidence type="ECO:0000256" key="20">
    <source>
        <dbReference type="ARBA" id="ARBA00047808"/>
    </source>
</evidence>
<evidence type="ECO:0000256" key="14">
    <source>
        <dbReference type="ARBA" id="ARBA00022842"/>
    </source>
</evidence>
<comment type="pathway">
    <text evidence="4">Cofactor biosynthesis; tetrahydrofolylpolyglutamate biosynthesis.</text>
</comment>
<evidence type="ECO:0000256" key="7">
    <source>
        <dbReference type="ARBA" id="ARBA00013023"/>
    </source>
</evidence>
<dbReference type="FunFam" id="3.40.1190.10:FF:000004">
    <property type="entry name" value="Dihydrofolate synthase/folylpolyglutamate synthase"/>
    <property type="match status" value="1"/>
</dbReference>
<dbReference type="GO" id="GO:0004326">
    <property type="term" value="F:tetrahydrofolylpolyglutamate synthase activity"/>
    <property type="evidence" value="ECO:0007669"/>
    <property type="project" value="UniProtKB-EC"/>
</dbReference>
<evidence type="ECO:0000256" key="6">
    <source>
        <dbReference type="ARBA" id="ARBA00011245"/>
    </source>
</evidence>
<dbReference type="GO" id="GO:0046872">
    <property type="term" value="F:metal ion binding"/>
    <property type="evidence" value="ECO:0007669"/>
    <property type="project" value="UniProtKB-KW"/>
</dbReference>
<dbReference type="SUPFAM" id="SSF53244">
    <property type="entry name" value="MurD-like peptide ligases, peptide-binding domain"/>
    <property type="match status" value="1"/>
</dbReference>
<keyword evidence="27" id="KW-1185">Reference proteome</keyword>
<dbReference type="EMBL" id="JH603171">
    <property type="protein sequence ID" value="EIC19444.1"/>
    <property type="molecule type" value="Genomic_DNA"/>
</dbReference>
<comment type="similarity">
    <text evidence="5 23">Belongs to the folylpolyglutamate synthase family.</text>
</comment>
<dbReference type="InterPro" id="IPR036565">
    <property type="entry name" value="Mur-like_cat_sf"/>
</dbReference>
<evidence type="ECO:0000256" key="13">
    <source>
        <dbReference type="ARBA" id="ARBA00022840"/>
    </source>
</evidence>
<dbReference type="UniPathway" id="UPA00077">
    <property type="reaction ID" value="UER00157"/>
</dbReference>
<dbReference type="eggNOG" id="COG0285">
    <property type="taxonomic scope" value="Bacteria"/>
</dbReference>
<evidence type="ECO:0000259" key="25">
    <source>
        <dbReference type="Pfam" id="PF08245"/>
    </source>
</evidence>
<keyword evidence="15" id="KW-0289">Folate biosynthesis</keyword>
<dbReference type="GO" id="GO:0008841">
    <property type="term" value="F:dihydrofolate synthase activity"/>
    <property type="evidence" value="ECO:0007669"/>
    <property type="project" value="UniProtKB-EC"/>
</dbReference>
<gene>
    <name evidence="26" type="ORF">Thi970DRAFT_04966</name>
</gene>
<dbReference type="EC" id="6.3.2.12" evidence="7"/>
<evidence type="ECO:0000256" key="18">
    <source>
        <dbReference type="ARBA" id="ARBA00032510"/>
    </source>
</evidence>
<evidence type="ECO:0000256" key="12">
    <source>
        <dbReference type="ARBA" id="ARBA00022741"/>
    </source>
</evidence>
<comment type="function">
    <text evidence="2">Functions in two distinct reactions of the de novo folate biosynthetic pathway. Catalyzes the addition of a glutamate residue to dihydropteroate (7,8-dihydropteroate or H2Pte) to form dihydrofolate (7,8-dihydrofolate monoglutamate or H2Pte-Glu). Also catalyzes successive additions of L-glutamate to tetrahydrofolate or 10-formyltetrahydrofolate or 5,10-methylenetetrahydrofolate, leading to folylpolyglutamate derivatives.</text>
</comment>
<dbReference type="GO" id="GO:0046654">
    <property type="term" value="P:tetrahydrofolate biosynthetic process"/>
    <property type="evidence" value="ECO:0007669"/>
    <property type="project" value="UniProtKB-UniPathway"/>
</dbReference>
<comment type="catalytic activity">
    <reaction evidence="22">
        <text>7,8-dihydropteroate + L-glutamate + ATP = 7,8-dihydrofolate + ADP + phosphate + H(+)</text>
        <dbReference type="Rhea" id="RHEA:23584"/>
        <dbReference type="ChEBI" id="CHEBI:15378"/>
        <dbReference type="ChEBI" id="CHEBI:17839"/>
        <dbReference type="ChEBI" id="CHEBI:29985"/>
        <dbReference type="ChEBI" id="CHEBI:30616"/>
        <dbReference type="ChEBI" id="CHEBI:43474"/>
        <dbReference type="ChEBI" id="CHEBI:57451"/>
        <dbReference type="ChEBI" id="CHEBI:456216"/>
        <dbReference type="EC" id="6.3.2.12"/>
    </reaction>
</comment>
<dbReference type="Pfam" id="PF08245">
    <property type="entry name" value="Mur_ligase_M"/>
    <property type="match status" value="1"/>
</dbReference>
<dbReference type="GO" id="GO:0005524">
    <property type="term" value="F:ATP binding"/>
    <property type="evidence" value="ECO:0007669"/>
    <property type="project" value="UniProtKB-KW"/>
</dbReference>
<dbReference type="InterPro" id="IPR004101">
    <property type="entry name" value="Mur_ligase_C"/>
</dbReference>
<comment type="pathway">
    <text evidence="3">Cofactor biosynthesis; tetrahydrofolate biosynthesis; 7,8-dihydrofolate from 2-amino-4-hydroxy-6-hydroxymethyl-7,8-dihydropteridine diphosphate and 4-aminobenzoate: step 2/2.</text>
</comment>
<evidence type="ECO:0000313" key="26">
    <source>
        <dbReference type="EMBL" id="EIC19444.1"/>
    </source>
</evidence>
<evidence type="ECO:0000256" key="11">
    <source>
        <dbReference type="ARBA" id="ARBA00022723"/>
    </source>
</evidence>
<dbReference type="AlphaFoldDB" id="H8Z8N9"/>
<evidence type="ECO:0000256" key="23">
    <source>
        <dbReference type="PIRNR" id="PIRNR001563"/>
    </source>
</evidence>
<evidence type="ECO:0000256" key="21">
    <source>
        <dbReference type="ARBA" id="ARBA00049035"/>
    </source>
</evidence>
<comment type="catalytic activity">
    <reaction evidence="21">
        <text>(6R)-5,10-methylenetetrahydrofolyl-(gamma-L-Glu)(n) + L-glutamate + ATP = (6R)-5,10-methylenetetrahydrofolyl-(gamma-L-Glu)(n+1) + ADP + phosphate + H(+)</text>
        <dbReference type="Rhea" id="RHEA:51912"/>
        <dbReference type="Rhea" id="RHEA-COMP:13257"/>
        <dbReference type="Rhea" id="RHEA-COMP:13258"/>
        <dbReference type="ChEBI" id="CHEBI:15378"/>
        <dbReference type="ChEBI" id="CHEBI:29985"/>
        <dbReference type="ChEBI" id="CHEBI:30616"/>
        <dbReference type="ChEBI" id="CHEBI:43474"/>
        <dbReference type="ChEBI" id="CHEBI:136572"/>
        <dbReference type="ChEBI" id="CHEBI:456216"/>
        <dbReference type="EC" id="6.3.2.17"/>
    </reaction>
</comment>
<name>H8Z8N9_9GAMM</name>
<dbReference type="InterPro" id="IPR036615">
    <property type="entry name" value="Mur_ligase_C_dom_sf"/>
</dbReference>
<dbReference type="SUPFAM" id="SSF53623">
    <property type="entry name" value="MurD-like peptide ligases, catalytic domain"/>
    <property type="match status" value="1"/>
</dbReference>
<comment type="subunit">
    <text evidence="6">Monomer.</text>
</comment>
<reference evidence="26 27" key="2">
    <citation type="submission" date="2011-11" db="EMBL/GenBank/DDBJ databases">
        <authorList>
            <consortium name="US DOE Joint Genome Institute"/>
            <person name="Lucas S."/>
            <person name="Han J."/>
            <person name="Lapidus A."/>
            <person name="Cheng J.-F."/>
            <person name="Goodwin L."/>
            <person name="Pitluck S."/>
            <person name="Peters L."/>
            <person name="Ovchinnikova G."/>
            <person name="Zhang X."/>
            <person name="Detter J.C."/>
            <person name="Han C."/>
            <person name="Tapia R."/>
            <person name="Land M."/>
            <person name="Hauser L."/>
            <person name="Kyrpides N."/>
            <person name="Ivanova N."/>
            <person name="Pagani I."/>
            <person name="Vogl K."/>
            <person name="Liu Z."/>
            <person name="Overmann J."/>
            <person name="Frigaard N.-U."/>
            <person name="Bryant D."/>
            <person name="Woyke T."/>
        </authorList>
    </citation>
    <scope>NUCLEOTIDE SEQUENCE [LARGE SCALE GENOMIC DNA]</scope>
    <source>
        <strain evidence="26 27">970</strain>
    </source>
</reference>
<dbReference type="InterPro" id="IPR013221">
    <property type="entry name" value="Mur_ligase_cen"/>
</dbReference>
<evidence type="ECO:0000256" key="8">
    <source>
        <dbReference type="ARBA" id="ARBA00013025"/>
    </source>
</evidence>
<dbReference type="OrthoDB" id="9809356at2"/>
<dbReference type="GO" id="GO:0046656">
    <property type="term" value="P:folic acid biosynthetic process"/>
    <property type="evidence" value="ECO:0007669"/>
    <property type="project" value="UniProtKB-KW"/>
</dbReference>
<evidence type="ECO:0000256" key="4">
    <source>
        <dbReference type="ARBA" id="ARBA00005150"/>
    </source>
</evidence>
<evidence type="ECO:0000256" key="19">
    <source>
        <dbReference type="ARBA" id="ARBA00047493"/>
    </source>
</evidence>
<evidence type="ECO:0000259" key="24">
    <source>
        <dbReference type="Pfam" id="PF02875"/>
    </source>
</evidence>
<dbReference type="InterPro" id="IPR001645">
    <property type="entry name" value="Folylpolyglutamate_synth"/>
</dbReference>
<evidence type="ECO:0000313" key="27">
    <source>
        <dbReference type="Proteomes" id="UP000002964"/>
    </source>
</evidence>
<evidence type="ECO:0000256" key="9">
    <source>
        <dbReference type="ARBA" id="ARBA00019357"/>
    </source>
</evidence>
<reference evidence="27" key="1">
    <citation type="submission" date="2011-06" db="EMBL/GenBank/DDBJ databases">
        <authorList>
            <consortium name="US DOE Joint Genome Institute (JGI-PGF)"/>
            <person name="Lucas S."/>
            <person name="Han J."/>
            <person name="Lapidus A."/>
            <person name="Cheng J.-F."/>
            <person name="Goodwin L."/>
            <person name="Pitluck S."/>
            <person name="Peters L."/>
            <person name="Land M.L."/>
            <person name="Hauser L."/>
            <person name="Vogl K."/>
            <person name="Liu Z."/>
            <person name="Overmann J."/>
            <person name="Frigaard N.-U."/>
            <person name="Bryant D.A."/>
            <person name="Woyke T.J."/>
        </authorList>
    </citation>
    <scope>NUCLEOTIDE SEQUENCE [LARGE SCALE GENOMIC DNA]</scope>
    <source>
        <strain evidence="27">970</strain>
    </source>
</reference>
<keyword evidence="11" id="KW-0479">Metal-binding</keyword>
<proteinExistence type="inferred from homology"/>
<evidence type="ECO:0000256" key="1">
    <source>
        <dbReference type="ARBA" id="ARBA00001946"/>
    </source>
</evidence>
<dbReference type="Gene3D" id="3.40.1190.10">
    <property type="entry name" value="Mur-like, catalytic domain"/>
    <property type="match status" value="1"/>
</dbReference>
<comment type="cofactor">
    <cofactor evidence="1">
        <name>Mg(2+)</name>
        <dbReference type="ChEBI" id="CHEBI:18420"/>
    </cofactor>
</comment>
<organism evidence="26 27">
    <name type="scientific">Thiorhodovibrio frisius</name>
    <dbReference type="NCBI Taxonomy" id="631362"/>
    <lineage>
        <taxon>Bacteria</taxon>
        <taxon>Pseudomonadati</taxon>
        <taxon>Pseudomonadota</taxon>
        <taxon>Gammaproteobacteria</taxon>
        <taxon>Chromatiales</taxon>
        <taxon>Chromatiaceae</taxon>
        <taxon>Thiorhodovibrio</taxon>
    </lineage>
</organism>
<comment type="catalytic activity">
    <reaction evidence="20">
        <text>10-formyltetrahydrofolyl-(gamma-L-Glu)(n) + L-glutamate + ATP = 10-formyltetrahydrofolyl-(gamma-L-Glu)(n+1) + ADP + phosphate + H(+)</text>
        <dbReference type="Rhea" id="RHEA:51904"/>
        <dbReference type="Rhea" id="RHEA-COMP:13088"/>
        <dbReference type="Rhea" id="RHEA-COMP:14300"/>
        <dbReference type="ChEBI" id="CHEBI:15378"/>
        <dbReference type="ChEBI" id="CHEBI:29985"/>
        <dbReference type="ChEBI" id="CHEBI:30616"/>
        <dbReference type="ChEBI" id="CHEBI:43474"/>
        <dbReference type="ChEBI" id="CHEBI:134413"/>
        <dbReference type="ChEBI" id="CHEBI:456216"/>
        <dbReference type="EC" id="6.3.2.17"/>
    </reaction>
</comment>
<dbReference type="NCBIfam" id="NF008101">
    <property type="entry name" value="PRK10846.1"/>
    <property type="match status" value="1"/>
</dbReference>
<evidence type="ECO:0000256" key="2">
    <source>
        <dbReference type="ARBA" id="ARBA00002714"/>
    </source>
</evidence>
<feature type="domain" description="Mur ligase central" evidence="25">
    <location>
        <begin position="47"/>
        <end position="267"/>
    </location>
</feature>
<evidence type="ECO:0000256" key="5">
    <source>
        <dbReference type="ARBA" id="ARBA00008276"/>
    </source>
</evidence>
<dbReference type="PANTHER" id="PTHR11136">
    <property type="entry name" value="FOLYLPOLYGLUTAMATE SYNTHASE-RELATED"/>
    <property type="match status" value="1"/>
</dbReference>
<dbReference type="HOGENOM" id="CLU_015869_1_0_6"/>
<evidence type="ECO:0000256" key="16">
    <source>
        <dbReference type="ARBA" id="ARBA00030048"/>
    </source>
</evidence>
<keyword evidence="13 23" id="KW-0067">ATP-binding</keyword>
<comment type="catalytic activity">
    <reaction evidence="19">
        <text>(6S)-5,6,7,8-tetrahydrofolyl-(gamma-L-Glu)(n) + L-glutamate + ATP = (6S)-5,6,7,8-tetrahydrofolyl-(gamma-L-Glu)(n+1) + ADP + phosphate + H(+)</text>
        <dbReference type="Rhea" id="RHEA:10580"/>
        <dbReference type="Rhea" id="RHEA-COMP:14738"/>
        <dbReference type="Rhea" id="RHEA-COMP:14740"/>
        <dbReference type="ChEBI" id="CHEBI:15378"/>
        <dbReference type="ChEBI" id="CHEBI:29985"/>
        <dbReference type="ChEBI" id="CHEBI:30616"/>
        <dbReference type="ChEBI" id="CHEBI:43474"/>
        <dbReference type="ChEBI" id="CHEBI:141005"/>
        <dbReference type="ChEBI" id="CHEBI:456216"/>
        <dbReference type="EC" id="6.3.2.17"/>
    </reaction>
</comment>
<evidence type="ECO:0000256" key="22">
    <source>
        <dbReference type="ARBA" id="ARBA00049161"/>
    </source>
</evidence>
<evidence type="ECO:0000256" key="10">
    <source>
        <dbReference type="ARBA" id="ARBA00022598"/>
    </source>
</evidence>
<sequence length="443" mass="48114">MRWNTLTEWLAWQEGLHPKRIDLRLERLQSVWQALGPPALHGPVITVGGTNGKGSTVTYIDACSRAAGLRTGLYTSPHLLRYNERVRIDGEEATDQALCQAFDRIDQARGEISLTYFEFGTLAALELFSRAQVELILLEVGLGGRLDAVNLLDADIAIVTSIGRDHMAWLGEDPNQIAFEKAGIFRPGRPAIIGSREPPPRLRGQAEAIAAQVHQLGWEFDWELAGTEGEQQTWHWRHVDGAELLNLPLPALTGQVQLDNASAALCALRLLALEQRVAWPMGDAHLRAGLSAARLPGRFQRIPGALSWIFDVAHNQDAARVLAENLRELEIAGHVHLVFAVFEDKEAEAIAAILAPVVDFWYLAEPPGKRAMPVETLAAKVIAATGTDPMMCDDLSEAFQLAETCASGDDLILVTGSFMTVEAAVHYCGPAAASAAIASKAPV</sequence>
<dbReference type="EC" id="6.3.2.17" evidence="8"/>
<dbReference type="PANTHER" id="PTHR11136:SF0">
    <property type="entry name" value="DIHYDROFOLATE SYNTHETASE-RELATED"/>
    <property type="match status" value="1"/>
</dbReference>
<feature type="domain" description="Mur ligase C-terminal" evidence="24">
    <location>
        <begin position="297"/>
        <end position="418"/>
    </location>
</feature>
<dbReference type="NCBIfam" id="TIGR01499">
    <property type="entry name" value="folC"/>
    <property type="match status" value="1"/>
</dbReference>